<keyword evidence="2" id="KW-1185">Reference proteome</keyword>
<comment type="caution">
    <text evidence="1">The sequence shown here is derived from an EMBL/GenBank/DDBJ whole genome shotgun (WGS) entry which is preliminary data.</text>
</comment>
<organism evidence="1 2">
    <name type="scientific">Albugo candida</name>
    <dbReference type="NCBI Taxonomy" id="65357"/>
    <lineage>
        <taxon>Eukaryota</taxon>
        <taxon>Sar</taxon>
        <taxon>Stramenopiles</taxon>
        <taxon>Oomycota</taxon>
        <taxon>Peronosporomycetes</taxon>
        <taxon>Albuginales</taxon>
        <taxon>Albuginaceae</taxon>
        <taxon>Albugo</taxon>
    </lineage>
</organism>
<proteinExistence type="predicted"/>
<reference evidence="1 2" key="1">
    <citation type="submission" date="2012-05" db="EMBL/GenBank/DDBJ databases">
        <title>Recombination and specialization in a pathogen metapopulation.</title>
        <authorList>
            <person name="Gardiner A."/>
            <person name="Kemen E."/>
            <person name="Schultz-Larsen T."/>
            <person name="MacLean D."/>
            <person name="Van Oosterhout C."/>
            <person name="Jones J.D.G."/>
        </authorList>
    </citation>
    <scope>NUCLEOTIDE SEQUENCE [LARGE SCALE GENOMIC DNA]</scope>
    <source>
        <strain evidence="1 2">Ac Nc2</strain>
    </source>
</reference>
<name>A0A024GFU5_9STRA</name>
<dbReference type="EMBL" id="CAIX01000092">
    <property type="protein sequence ID" value="CCI45214.1"/>
    <property type="molecule type" value="Genomic_DNA"/>
</dbReference>
<evidence type="ECO:0000313" key="2">
    <source>
        <dbReference type="Proteomes" id="UP000053237"/>
    </source>
</evidence>
<evidence type="ECO:0000313" key="1">
    <source>
        <dbReference type="EMBL" id="CCI45214.1"/>
    </source>
</evidence>
<accession>A0A024GFU5</accession>
<dbReference type="Proteomes" id="UP000053237">
    <property type="component" value="Unassembled WGS sequence"/>
</dbReference>
<protein>
    <submittedName>
        <fullName evidence="1">Uncharacterized protein</fullName>
    </submittedName>
</protein>
<gene>
    <name evidence="1" type="ORF">BN9_060870</name>
</gene>
<sequence>MYSLQSQVDEKLTSTIEDEDKETDKVDFVADRKENYNRQRHSCQFLECKPSLIRLMNIRALVQAAVVSAGSYMLAYTLRLYSSKEDDLIVLIAFLHQTLSQFQWLEAPHFPRSSLEHLCCREKDCMRVLPPTSNLIYFQREARS</sequence>
<dbReference type="AlphaFoldDB" id="A0A024GFU5"/>
<dbReference type="InParanoid" id="A0A024GFU5"/>